<dbReference type="PANTHER" id="PTHR23135:SF4">
    <property type="entry name" value="UDP-N-ACETYLMURAMOYL-L-ALANYL-D-GLUTAMATE--2,6-DIAMINOPIMELATE LIGASE MURE HOMOLOG, CHLOROPLASTIC"/>
    <property type="match status" value="1"/>
</dbReference>
<organism evidence="5 6">
    <name type="scientific">Vibrio paucivorans</name>
    <dbReference type="NCBI Taxonomy" id="2829489"/>
    <lineage>
        <taxon>Bacteria</taxon>
        <taxon>Pseudomonadati</taxon>
        <taxon>Pseudomonadota</taxon>
        <taxon>Gammaproteobacteria</taxon>
        <taxon>Vibrionales</taxon>
        <taxon>Vibrionaceae</taxon>
        <taxon>Vibrio</taxon>
    </lineage>
</organism>
<dbReference type="GO" id="GO:0016881">
    <property type="term" value="F:acid-amino acid ligase activity"/>
    <property type="evidence" value="ECO:0007669"/>
    <property type="project" value="InterPro"/>
</dbReference>
<name>A0A9X3CIJ2_9VIBR</name>
<comment type="similarity">
    <text evidence="1">Belongs to the MurCDEF family. MurE subfamily.</text>
</comment>
<dbReference type="NCBIfam" id="TIGR01085">
    <property type="entry name" value="murE"/>
    <property type="match status" value="1"/>
</dbReference>
<evidence type="ECO:0000256" key="2">
    <source>
        <dbReference type="RuleBase" id="RU004135"/>
    </source>
</evidence>
<dbReference type="PANTHER" id="PTHR23135">
    <property type="entry name" value="MUR LIGASE FAMILY MEMBER"/>
    <property type="match status" value="1"/>
</dbReference>
<accession>A0A9X3CIJ2</accession>
<proteinExistence type="inferred from homology"/>
<dbReference type="GO" id="GO:0009252">
    <property type="term" value="P:peptidoglycan biosynthetic process"/>
    <property type="evidence" value="ECO:0007669"/>
    <property type="project" value="UniProtKB-KW"/>
</dbReference>
<keyword evidence="2" id="KW-0133">Cell shape</keyword>
<dbReference type="Proteomes" id="UP001155586">
    <property type="component" value="Unassembled WGS sequence"/>
</dbReference>
<dbReference type="InterPro" id="IPR005761">
    <property type="entry name" value="UDP-N-AcMur-Glu-dNH2Pim_ligase"/>
</dbReference>
<dbReference type="InterPro" id="IPR036565">
    <property type="entry name" value="Mur-like_cat_sf"/>
</dbReference>
<dbReference type="GO" id="GO:0008360">
    <property type="term" value="P:regulation of cell shape"/>
    <property type="evidence" value="ECO:0007669"/>
    <property type="project" value="UniProtKB-KW"/>
</dbReference>
<dbReference type="GO" id="GO:0005737">
    <property type="term" value="C:cytoplasm"/>
    <property type="evidence" value="ECO:0007669"/>
    <property type="project" value="UniProtKB-SubCell"/>
</dbReference>
<protein>
    <submittedName>
        <fullName evidence="5">UDP-N-acetylmuramoyl-L-alanyl-D-glutamate--2, 6-diaminopimelate ligase</fullName>
    </submittedName>
</protein>
<feature type="domain" description="Mur ligase central" evidence="4">
    <location>
        <begin position="100"/>
        <end position="300"/>
    </location>
</feature>
<evidence type="ECO:0000313" key="6">
    <source>
        <dbReference type="Proteomes" id="UP001155586"/>
    </source>
</evidence>
<dbReference type="Gene3D" id="3.90.190.20">
    <property type="entry name" value="Mur ligase, C-terminal domain"/>
    <property type="match status" value="1"/>
</dbReference>
<comment type="caution">
    <text evidence="5">The sequence shown here is derived from an EMBL/GenBank/DDBJ whole genome shotgun (WGS) entry which is preliminary data.</text>
</comment>
<dbReference type="InterPro" id="IPR004101">
    <property type="entry name" value="Mur_ligase_C"/>
</dbReference>
<feature type="domain" description="Mur ligase C-terminal" evidence="3">
    <location>
        <begin position="324"/>
        <end position="448"/>
    </location>
</feature>
<keyword evidence="2" id="KW-0131">Cell cycle</keyword>
<dbReference type="GO" id="GO:0071555">
    <property type="term" value="P:cell wall organization"/>
    <property type="evidence" value="ECO:0007669"/>
    <property type="project" value="UniProtKB-KW"/>
</dbReference>
<gene>
    <name evidence="5" type="ORF">MD483_19880</name>
</gene>
<dbReference type="InterPro" id="IPR036615">
    <property type="entry name" value="Mur_ligase_C_dom_sf"/>
</dbReference>
<reference evidence="5" key="1">
    <citation type="submission" date="2022-02" db="EMBL/GenBank/DDBJ databases">
        <title>Vibrio sp. nov., a new bacterium isolated from Bohai sea, China.</title>
        <authorList>
            <person name="Yuan Y."/>
        </authorList>
    </citation>
    <scope>NUCLEOTIDE SEQUENCE</scope>
    <source>
        <strain evidence="5">DBSS07</strain>
    </source>
</reference>
<sequence length="478" mass="52662">MSNKKLEQCLDLLLELPIQTFSTNSEWVAKNHVFVCREGAVHDSHGYVTHAIENGAIAIIATKPVQATVPVIVTDSYYQSVSLIKAYYRFPHHQLKHIGITGTNGKTTIAYGLQQILTRQCKSSYIGTLGVKYADKHGPLDNTTPDAVTLLNLFDDMVNAGVLLNVMELSSHALAQDRAGFVPLEVGVISNIGRDHLDYHRTIDGYVQAKLQLIDRIKPGGTLVVNLDDPHAGVAIDRAKLRNNVMTFSIGNHEADVVADEVQATQFGNQFTMYYQGEHAVVDSQMPFRFNVENQLAMASVLLSQGWRLNAVAAALSGLTPINGRSQFISLDNRATALVDYAHNYDGLLALFQGIDVRQWGKVITVIGVTGDRIREDARIGQLCAEHSDVVIFTSDNPLGEMQEDIFRALTSRVGDTPYYEVSDRLEAIQLAKQLSRSQDLLLLCGKGHELHQHVTANKIGRQSYIGDRAAVSMEGKQ</sequence>
<keyword evidence="6" id="KW-1185">Reference proteome</keyword>
<dbReference type="SUPFAM" id="SSF53623">
    <property type="entry name" value="MurD-like peptide ligases, catalytic domain"/>
    <property type="match status" value="1"/>
</dbReference>
<dbReference type="SUPFAM" id="SSF63418">
    <property type="entry name" value="MurE/MurF N-terminal domain"/>
    <property type="match status" value="1"/>
</dbReference>
<dbReference type="EMBL" id="JAKRRX010000175">
    <property type="protein sequence ID" value="MCW8336074.1"/>
    <property type="molecule type" value="Genomic_DNA"/>
</dbReference>
<keyword evidence="2" id="KW-0961">Cell wall biogenesis/degradation</keyword>
<dbReference type="SUPFAM" id="SSF53244">
    <property type="entry name" value="MurD-like peptide ligases, peptide-binding domain"/>
    <property type="match status" value="1"/>
</dbReference>
<evidence type="ECO:0000259" key="4">
    <source>
        <dbReference type="Pfam" id="PF08245"/>
    </source>
</evidence>
<evidence type="ECO:0000259" key="3">
    <source>
        <dbReference type="Pfam" id="PF02875"/>
    </source>
</evidence>
<dbReference type="Gene3D" id="3.40.1190.10">
    <property type="entry name" value="Mur-like, catalytic domain"/>
    <property type="match status" value="1"/>
</dbReference>
<dbReference type="Pfam" id="PF08245">
    <property type="entry name" value="Mur_ligase_M"/>
    <property type="match status" value="1"/>
</dbReference>
<dbReference type="InterPro" id="IPR013221">
    <property type="entry name" value="Mur_ligase_cen"/>
</dbReference>
<dbReference type="AlphaFoldDB" id="A0A9X3CIJ2"/>
<dbReference type="GO" id="GO:0005524">
    <property type="term" value="F:ATP binding"/>
    <property type="evidence" value="ECO:0007669"/>
    <property type="project" value="InterPro"/>
</dbReference>
<comment type="subcellular location">
    <subcellularLocation>
        <location evidence="2">Cytoplasm</location>
    </subcellularLocation>
</comment>
<comment type="pathway">
    <text evidence="2">Cell wall biogenesis; peptidoglycan biosynthesis.</text>
</comment>
<dbReference type="GO" id="GO:0051301">
    <property type="term" value="P:cell division"/>
    <property type="evidence" value="ECO:0007669"/>
    <property type="project" value="UniProtKB-KW"/>
</dbReference>
<dbReference type="Gene3D" id="3.40.1390.10">
    <property type="entry name" value="MurE/MurF, N-terminal domain"/>
    <property type="match status" value="1"/>
</dbReference>
<evidence type="ECO:0000313" key="5">
    <source>
        <dbReference type="EMBL" id="MCW8336074.1"/>
    </source>
</evidence>
<keyword evidence="5" id="KW-0436">Ligase</keyword>
<evidence type="ECO:0000256" key="1">
    <source>
        <dbReference type="ARBA" id="ARBA00005898"/>
    </source>
</evidence>
<keyword evidence="2" id="KW-0132">Cell division</keyword>
<dbReference type="InterPro" id="IPR035911">
    <property type="entry name" value="MurE/MurF_N"/>
</dbReference>
<keyword evidence="2" id="KW-0573">Peptidoglycan synthesis</keyword>
<dbReference type="Pfam" id="PF02875">
    <property type="entry name" value="Mur_ligase_C"/>
    <property type="match status" value="1"/>
</dbReference>